<comment type="caution">
    <text evidence="1">The sequence shown here is derived from an EMBL/GenBank/DDBJ whole genome shotgun (WGS) entry which is preliminary data.</text>
</comment>
<gene>
    <name evidence="1" type="ORF">Scep_026428</name>
</gene>
<organism evidence="1 2">
    <name type="scientific">Stephania cephalantha</name>
    <dbReference type="NCBI Taxonomy" id="152367"/>
    <lineage>
        <taxon>Eukaryota</taxon>
        <taxon>Viridiplantae</taxon>
        <taxon>Streptophyta</taxon>
        <taxon>Embryophyta</taxon>
        <taxon>Tracheophyta</taxon>
        <taxon>Spermatophyta</taxon>
        <taxon>Magnoliopsida</taxon>
        <taxon>Ranunculales</taxon>
        <taxon>Menispermaceae</taxon>
        <taxon>Menispermoideae</taxon>
        <taxon>Cissampelideae</taxon>
        <taxon>Stephania</taxon>
    </lineage>
</organism>
<evidence type="ECO:0000313" key="2">
    <source>
        <dbReference type="Proteomes" id="UP001419268"/>
    </source>
</evidence>
<reference evidence="1 2" key="1">
    <citation type="submission" date="2024-01" db="EMBL/GenBank/DDBJ databases">
        <title>Genome assemblies of Stephania.</title>
        <authorList>
            <person name="Yang L."/>
        </authorList>
    </citation>
    <scope>NUCLEOTIDE SEQUENCE [LARGE SCALE GENOMIC DNA]</scope>
    <source>
        <strain evidence="1">JXDWG</strain>
        <tissue evidence="1">Leaf</tissue>
    </source>
</reference>
<accession>A0AAP0EU00</accession>
<keyword evidence="2" id="KW-1185">Reference proteome</keyword>
<dbReference type="EMBL" id="JBBNAG010000011">
    <property type="protein sequence ID" value="KAK9094959.1"/>
    <property type="molecule type" value="Genomic_DNA"/>
</dbReference>
<dbReference type="Proteomes" id="UP001419268">
    <property type="component" value="Unassembled WGS sequence"/>
</dbReference>
<evidence type="ECO:0000313" key="1">
    <source>
        <dbReference type="EMBL" id="KAK9094959.1"/>
    </source>
</evidence>
<proteinExistence type="predicted"/>
<protein>
    <submittedName>
        <fullName evidence="1">Uncharacterized protein</fullName>
    </submittedName>
</protein>
<name>A0AAP0EU00_9MAGN</name>
<dbReference type="AlphaFoldDB" id="A0AAP0EU00"/>
<sequence length="51" mass="6065">MEENCGHGLIRWDILERHLSKGGLSLGNFKKRNQTLTSKWLWRFLREPKAL</sequence>